<dbReference type="PANTHER" id="PTHR47019">
    <property type="entry name" value="LIPID II FLIPPASE MURJ"/>
    <property type="match status" value="1"/>
</dbReference>
<keyword evidence="2 8" id="KW-1003">Cell membrane</keyword>
<keyword evidence="8 9" id="KW-0961">Cell wall biogenesis/degradation</keyword>
<feature type="transmembrane region" description="Helical" evidence="8">
    <location>
        <begin position="420"/>
        <end position="442"/>
    </location>
</feature>
<evidence type="ECO:0000256" key="9">
    <source>
        <dbReference type="PIRNR" id="PIRNR002869"/>
    </source>
</evidence>
<proteinExistence type="inferred from homology"/>
<evidence type="ECO:0000256" key="3">
    <source>
        <dbReference type="ARBA" id="ARBA00022692"/>
    </source>
</evidence>
<evidence type="ECO:0000256" key="4">
    <source>
        <dbReference type="ARBA" id="ARBA00022960"/>
    </source>
</evidence>
<feature type="transmembrane region" description="Helical" evidence="8">
    <location>
        <begin position="200"/>
        <end position="222"/>
    </location>
</feature>
<dbReference type="PRINTS" id="PR01806">
    <property type="entry name" value="VIRFACTRMVIN"/>
</dbReference>
<dbReference type="GO" id="GO:0015648">
    <property type="term" value="F:lipid-linked peptidoglycan transporter activity"/>
    <property type="evidence" value="ECO:0007669"/>
    <property type="project" value="UniProtKB-UniRule"/>
</dbReference>
<keyword evidence="8 9" id="KW-0813">Transport</keyword>
<dbReference type="InterPro" id="IPR051050">
    <property type="entry name" value="Lipid_II_flippase_MurJ/MviN"/>
</dbReference>
<reference evidence="10" key="1">
    <citation type="journal article" date="2005" name="Environ. Microbiol.">
        <title>Genetic and functional properties of uncultivated thermophilic crenarchaeotes from a subsurface gold mine as revealed by analysis of genome fragments.</title>
        <authorList>
            <person name="Nunoura T."/>
            <person name="Hirayama H."/>
            <person name="Takami H."/>
            <person name="Oida H."/>
            <person name="Nishi S."/>
            <person name="Shimamura S."/>
            <person name="Suzuki Y."/>
            <person name="Inagaki F."/>
            <person name="Takai K."/>
            <person name="Nealson K.H."/>
            <person name="Horikoshi K."/>
        </authorList>
    </citation>
    <scope>NUCLEOTIDE SEQUENCE</scope>
</reference>
<feature type="transmembrane region" description="Helical" evidence="8">
    <location>
        <begin position="395"/>
        <end position="414"/>
    </location>
</feature>
<evidence type="ECO:0000313" key="10">
    <source>
        <dbReference type="EMBL" id="BAL52670.1"/>
    </source>
</evidence>
<comment type="function">
    <text evidence="8 9">Involved in peptidoglycan biosynthesis. Transports lipid-linked peptidoglycan precursors from the inner to the outer leaflet of the cytoplasmic membrane.</text>
</comment>
<dbReference type="AlphaFoldDB" id="H5S934"/>
<keyword evidence="5 8" id="KW-0573">Peptidoglycan synthesis</keyword>
<dbReference type="EMBL" id="AP011636">
    <property type="protein sequence ID" value="BAL52670.1"/>
    <property type="molecule type" value="Genomic_DNA"/>
</dbReference>
<dbReference type="GO" id="GO:0034204">
    <property type="term" value="P:lipid translocation"/>
    <property type="evidence" value="ECO:0007669"/>
    <property type="project" value="TreeGrafter"/>
</dbReference>
<sequence length="524" mass="56667">MNAELSHQREQQATRDLSFLKNVFVISGSTALSRVLGLVRDVVIAHLFGASRAYDAYLIAFMIPHLLRRLLAEGALSSAFIPIFTERLAKDGPERAARFANIVVTAALIFFPGLVLLGVLFAPVYVPFFADGFSAEQLELTIRLTQITFPFIALVGIAAIFMGVLNSYEKFFAPAFAPVLFNVGVIFSAFGLLSLFTEPIYALAVGVLLGGLGQLLFQVPYLRERWRYRPQLDLRDRDLHKLVKLMLPSVVGLAIFQINSIVDNKLASHLAEGSISALQYAVRLFQLPLGLFVVSVGSVLLPKLAAHAAERDTEVFTQTLRKSTQFSLFILLPATAGLFALAKPIVQLLFEHGSFTPEDTALTVYALINYLPGLIGYGLAYLLTRAFYALQETRTPLIVGAVTVFLNVVLDYALVGPFGVGGLALATSLAGMANALLLLFALQRRLSHNVWMTCIAGAGTVKMLGASVLMGVTVYVLAAWASPLGEFFTVSLGVAVGASVYVGLAWLGGFLPSQQLSAKTRTKA</sequence>
<comment type="subcellular location">
    <subcellularLocation>
        <location evidence="1 8">Cell membrane</location>
        <topology evidence="1 8">Multi-pass membrane protein</topology>
    </subcellularLocation>
</comment>
<feature type="transmembrane region" description="Helical" evidence="8">
    <location>
        <begin position="362"/>
        <end position="383"/>
    </location>
</feature>
<feature type="transmembrane region" description="Helical" evidence="8">
    <location>
        <begin position="172"/>
        <end position="194"/>
    </location>
</feature>
<evidence type="ECO:0000256" key="7">
    <source>
        <dbReference type="ARBA" id="ARBA00023136"/>
    </source>
</evidence>
<feature type="transmembrane region" description="Helical" evidence="8">
    <location>
        <begin position="282"/>
        <end position="305"/>
    </location>
</feature>
<keyword evidence="6 8" id="KW-1133">Transmembrane helix</keyword>
<comment type="pathway">
    <text evidence="8">Cell wall biogenesis; peptidoglycan biosynthesis.</text>
</comment>
<feature type="transmembrane region" description="Helical" evidence="8">
    <location>
        <begin position="326"/>
        <end position="350"/>
    </location>
</feature>
<evidence type="ECO:0000256" key="8">
    <source>
        <dbReference type="HAMAP-Rule" id="MF_02078"/>
    </source>
</evidence>
<dbReference type="PANTHER" id="PTHR47019:SF1">
    <property type="entry name" value="LIPID II FLIPPASE MURJ"/>
    <property type="match status" value="1"/>
</dbReference>
<keyword evidence="3 8" id="KW-0812">Transmembrane</keyword>
<dbReference type="UniPathway" id="UPA00219"/>
<evidence type="ECO:0000256" key="6">
    <source>
        <dbReference type="ARBA" id="ARBA00022989"/>
    </source>
</evidence>
<accession>H5S934</accession>
<keyword evidence="4 8" id="KW-0133">Cell shape</keyword>
<dbReference type="HAMAP" id="MF_02078">
    <property type="entry name" value="MurJ_MviN"/>
    <property type="match status" value="1"/>
</dbReference>
<dbReference type="GO" id="GO:0008360">
    <property type="term" value="P:regulation of cell shape"/>
    <property type="evidence" value="ECO:0007669"/>
    <property type="project" value="UniProtKB-UniRule"/>
</dbReference>
<dbReference type="GO" id="GO:0009252">
    <property type="term" value="P:peptidoglycan biosynthetic process"/>
    <property type="evidence" value="ECO:0007669"/>
    <property type="project" value="UniProtKB-UniRule"/>
</dbReference>
<protein>
    <recommendedName>
        <fullName evidence="8">Probable lipid II flippase MurJ</fullName>
    </recommendedName>
</protein>
<gene>
    <name evidence="8" type="primary">murJ</name>
    <name evidence="10" type="ORF">HGMM_F02E06C34</name>
</gene>
<dbReference type="CDD" id="cd13123">
    <property type="entry name" value="MATE_MurJ_like"/>
    <property type="match status" value="1"/>
</dbReference>
<dbReference type="InterPro" id="IPR004268">
    <property type="entry name" value="MurJ"/>
</dbReference>
<evidence type="ECO:0000256" key="1">
    <source>
        <dbReference type="ARBA" id="ARBA00004651"/>
    </source>
</evidence>
<organism evidence="10">
    <name type="scientific">uncultured Acetothermia bacterium</name>
    <dbReference type="NCBI Taxonomy" id="236499"/>
    <lineage>
        <taxon>Bacteria</taxon>
        <taxon>Candidatus Bipolaricaulota</taxon>
        <taxon>environmental samples</taxon>
    </lineage>
</organism>
<feature type="transmembrane region" description="Helical" evidence="8">
    <location>
        <begin position="463"/>
        <end position="481"/>
    </location>
</feature>
<dbReference type="Pfam" id="PF03023">
    <property type="entry name" value="MurJ"/>
    <property type="match status" value="1"/>
</dbReference>
<evidence type="ECO:0000256" key="5">
    <source>
        <dbReference type="ARBA" id="ARBA00022984"/>
    </source>
</evidence>
<dbReference type="NCBIfam" id="TIGR01695">
    <property type="entry name" value="murJ_mviN"/>
    <property type="match status" value="1"/>
</dbReference>
<dbReference type="PIRSF" id="PIRSF002869">
    <property type="entry name" value="MviN"/>
    <property type="match status" value="1"/>
</dbReference>
<evidence type="ECO:0000256" key="2">
    <source>
        <dbReference type="ARBA" id="ARBA00022475"/>
    </source>
</evidence>
<comment type="similarity">
    <text evidence="8 9">Belongs to the MurJ/MviN family.</text>
</comment>
<feature type="transmembrane region" description="Helical" evidence="8">
    <location>
        <begin position="146"/>
        <end position="165"/>
    </location>
</feature>
<dbReference type="GO" id="GO:0005886">
    <property type="term" value="C:plasma membrane"/>
    <property type="evidence" value="ECO:0007669"/>
    <property type="project" value="UniProtKB-SubCell"/>
</dbReference>
<feature type="transmembrane region" description="Helical" evidence="8">
    <location>
        <begin position="242"/>
        <end position="262"/>
    </location>
</feature>
<name>H5S934_9BACT</name>
<feature type="transmembrane region" description="Helical" evidence="8">
    <location>
        <begin position="487"/>
        <end position="511"/>
    </location>
</feature>
<reference evidence="10" key="2">
    <citation type="journal article" date="2012" name="PLoS ONE">
        <title>A Deeply Branching Thermophilic Bacterium with an Ancient Acetyl-CoA Pathway Dominates a Subsurface Ecosystem.</title>
        <authorList>
            <person name="Takami H."/>
            <person name="Noguchi H."/>
            <person name="Takaki Y."/>
            <person name="Uchiyama I."/>
            <person name="Toyoda A."/>
            <person name="Nishi S."/>
            <person name="Chee G.-J."/>
            <person name="Arai W."/>
            <person name="Nunoura T."/>
            <person name="Itoh T."/>
            <person name="Hattori M."/>
            <person name="Takai K."/>
        </authorList>
    </citation>
    <scope>NUCLEOTIDE SEQUENCE</scope>
</reference>
<keyword evidence="7 8" id="KW-0472">Membrane</keyword>
<feature type="transmembrane region" description="Helical" evidence="8">
    <location>
        <begin position="99"/>
        <end position="126"/>
    </location>
</feature>
<dbReference type="GO" id="GO:0071555">
    <property type="term" value="P:cell wall organization"/>
    <property type="evidence" value="ECO:0007669"/>
    <property type="project" value="UniProtKB-UniRule"/>
</dbReference>